<sequence length="353" mass="38624">MTNVQTPNNAHTIVQQWREQILSNLLWALVVLGGIALIVGSWADYSAAGERALPYIGIYFLTYLSIVVISLVRRLQAKIRALLLLIVLGAIATFLLVTFGLVGSGRILWLGINVLALIYFDRLGSIVALILSLIVMMITAAIYVTGNASFVTPETLAVQDTIEDWAGSIGLYLATNMLTLIPFRYLLQRLEGLAQQATAEAVRARLHAQQVEVHAQELEQQTAQLQRTEHMLRNVVQSLETPTVEIADQVLLAPIVGQIDHQRADTLLKRLLSVVSERRVKLIVIDVAGVPAFDTMAAQSLMQTVQALRLIGCEAVITGISPAMAQTITALGIDMKTIATARSPQDVLLRNMM</sequence>
<evidence type="ECO:0000313" key="4">
    <source>
        <dbReference type="EMBL" id="ABY35219.1"/>
    </source>
</evidence>
<feature type="transmembrane region" description="Helical" evidence="2">
    <location>
        <begin position="21"/>
        <end position="40"/>
    </location>
</feature>
<dbReference type="Pfam" id="PF20969">
    <property type="entry name" value="MASE11"/>
    <property type="match status" value="1"/>
</dbReference>
<keyword evidence="2" id="KW-0812">Transmembrane</keyword>
<keyword evidence="5" id="KW-1185">Reference proteome</keyword>
<proteinExistence type="predicted"/>
<evidence type="ECO:0000313" key="5">
    <source>
        <dbReference type="Proteomes" id="UP000002008"/>
    </source>
</evidence>
<dbReference type="InterPro" id="IPR048437">
    <property type="entry name" value="MASE11"/>
</dbReference>
<dbReference type="eggNOG" id="COG1366">
    <property type="taxonomic scope" value="Bacteria"/>
</dbReference>
<dbReference type="InterPro" id="IPR002645">
    <property type="entry name" value="STAS_dom"/>
</dbReference>
<dbReference type="EnsemblBacteria" id="ABY35219">
    <property type="protein sequence ID" value="ABY35219"/>
    <property type="gene ID" value="Caur_2004"/>
</dbReference>
<feature type="domain" description="STAS" evidence="3">
    <location>
        <begin position="240"/>
        <end position="351"/>
    </location>
</feature>
<feature type="transmembrane region" description="Helical" evidence="2">
    <location>
        <begin position="165"/>
        <end position="187"/>
    </location>
</feature>
<dbReference type="SUPFAM" id="SSF52091">
    <property type="entry name" value="SpoIIaa-like"/>
    <property type="match status" value="1"/>
</dbReference>
<dbReference type="STRING" id="324602.Caur_2004"/>
<dbReference type="InterPro" id="IPR051932">
    <property type="entry name" value="Bact_StressResp_Reg"/>
</dbReference>
<protein>
    <submittedName>
        <fullName evidence="4">Sulfate transporter/antisigma-factor antagonist STAS</fullName>
    </submittedName>
</protein>
<reference evidence="5" key="1">
    <citation type="journal article" date="2011" name="BMC Genomics">
        <title>Complete genome sequence of the filamentous anoxygenic phototrophic bacterium Chloroflexus aurantiacus.</title>
        <authorList>
            <person name="Tang K.H."/>
            <person name="Barry K."/>
            <person name="Chertkov O."/>
            <person name="Dalin E."/>
            <person name="Han C.S."/>
            <person name="Hauser L.J."/>
            <person name="Honchak B.M."/>
            <person name="Karbach L.E."/>
            <person name="Land M.L."/>
            <person name="Lapidus A."/>
            <person name="Larimer F.W."/>
            <person name="Mikhailova N."/>
            <person name="Pitluck S."/>
            <person name="Pierson B.K."/>
            <person name="Blankenship R.E."/>
        </authorList>
    </citation>
    <scope>NUCLEOTIDE SEQUENCE [LARGE SCALE GENOMIC DNA]</scope>
    <source>
        <strain evidence="5">ATCC 29366 / DSM 635 / J-10-fl</strain>
    </source>
</reference>
<keyword evidence="1" id="KW-0175">Coiled coil</keyword>
<feature type="coiled-coil region" evidence="1">
    <location>
        <begin position="201"/>
        <end position="235"/>
    </location>
</feature>
<feature type="transmembrane region" description="Helical" evidence="2">
    <location>
        <begin position="52"/>
        <end position="72"/>
    </location>
</feature>
<dbReference type="HOGENOM" id="CLU_066001_1_0_0"/>
<keyword evidence="2" id="KW-1133">Transmembrane helix</keyword>
<dbReference type="InterPro" id="IPR036513">
    <property type="entry name" value="STAS_dom_sf"/>
</dbReference>
<evidence type="ECO:0000256" key="2">
    <source>
        <dbReference type="SAM" id="Phobius"/>
    </source>
</evidence>
<organism evidence="4 5">
    <name type="scientific">Chloroflexus aurantiacus (strain ATCC 29366 / DSM 635 / J-10-fl)</name>
    <dbReference type="NCBI Taxonomy" id="324602"/>
    <lineage>
        <taxon>Bacteria</taxon>
        <taxon>Bacillati</taxon>
        <taxon>Chloroflexota</taxon>
        <taxon>Chloroflexia</taxon>
        <taxon>Chloroflexales</taxon>
        <taxon>Chloroflexineae</taxon>
        <taxon>Chloroflexaceae</taxon>
        <taxon>Chloroflexus</taxon>
    </lineage>
</organism>
<dbReference type="AlphaFoldDB" id="A9WEF7"/>
<feature type="transmembrane region" description="Helical" evidence="2">
    <location>
        <begin position="127"/>
        <end position="145"/>
    </location>
</feature>
<keyword evidence="2" id="KW-0472">Membrane</keyword>
<dbReference type="CDD" id="cd07041">
    <property type="entry name" value="STAS_RsbR_RsbS_like"/>
    <property type="match status" value="1"/>
</dbReference>
<dbReference type="KEGG" id="cau:Caur_2004"/>
<feature type="transmembrane region" description="Helical" evidence="2">
    <location>
        <begin position="79"/>
        <end position="97"/>
    </location>
</feature>
<dbReference type="EMBL" id="CP000909">
    <property type="protein sequence ID" value="ABY35219.1"/>
    <property type="molecule type" value="Genomic_DNA"/>
</dbReference>
<dbReference type="Gene3D" id="3.30.750.24">
    <property type="entry name" value="STAS domain"/>
    <property type="match status" value="1"/>
</dbReference>
<dbReference type="PROSITE" id="PS50801">
    <property type="entry name" value="STAS"/>
    <property type="match status" value="1"/>
</dbReference>
<dbReference type="InParanoid" id="A9WEF7"/>
<dbReference type="PANTHER" id="PTHR33745:SF1">
    <property type="entry name" value="RSBT ANTAGONIST PROTEIN RSBS"/>
    <property type="match status" value="1"/>
</dbReference>
<gene>
    <name evidence="4" type="ordered locus">Caur_2004</name>
</gene>
<dbReference type="PANTHER" id="PTHR33745">
    <property type="entry name" value="RSBT ANTAGONIST PROTEIN RSBS-RELATED"/>
    <property type="match status" value="1"/>
</dbReference>
<accession>A9WEF7</accession>
<dbReference type="FunCoup" id="A9WEF7">
    <property type="interactions" value="46"/>
</dbReference>
<dbReference type="PATRIC" id="fig|324602.8.peg.2276"/>
<name>A9WEF7_CHLAA</name>
<evidence type="ECO:0000256" key="1">
    <source>
        <dbReference type="SAM" id="Coils"/>
    </source>
</evidence>
<dbReference type="Proteomes" id="UP000002008">
    <property type="component" value="Chromosome"/>
</dbReference>
<dbReference type="Pfam" id="PF01740">
    <property type="entry name" value="STAS"/>
    <property type="match status" value="1"/>
</dbReference>
<evidence type="ECO:0000259" key="3">
    <source>
        <dbReference type="PROSITE" id="PS50801"/>
    </source>
</evidence>
<dbReference type="RefSeq" id="WP_012257873.1">
    <property type="nucleotide sequence ID" value="NC_010175.1"/>
</dbReference>